<evidence type="ECO:0000313" key="4">
    <source>
        <dbReference type="Proteomes" id="UP000682733"/>
    </source>
</evidence>
<name>A0A8S2N0F9_9BILA</name>
<feature type="region of interest" description="Disordered" evidence="1">
    <location>
        <begin position="159"/>
        <end position="246"/>
    </location>
</feature>
<dbReference type="AlphaFoldDB" id="A0A8S2N0F9"/>
<dbReference type="Proteomes" id="UP000682733">
    <property type="component" value="Unassembled WGS sequence"/>
</dbReference>
<evidence type="ECO:0000313" key="3">
    <source>
        <dbReference type="EMBL" id="CAF3982310.1"/>
    </source>
</evidence>
<evidence type="ECO:0000313" key="2">
    <source>
        <dbReference type="EMBL" id="CAF1170946.1"/>
    </source>
</evidence>
<accession>A0A8S2N0F9</accession>
<dbReference type="EMBL" id="CAJNOK010012782">
    <property type="protein sequence ID" value="CAF1170946.1"/>
    <property type="molecule type" value="Genomic_DNA"/>
</dbReference>
<dbReference type="EMBL" id="CAJOBA010034306">
    <property type="protein sequence ID" value="CAF3982310.1"/>
    <property type="molecule type" value="Genomic_DNA"/>
</dbReference>
<feature type="compositionally biased region" description="Polar residues" evidence="1">
    <location>
        <begin position="159"/>
        <end position="179"/>
    </location>
</feature>
<gene>
    <name evidence="2" type="ORF">OVA965_LOCUS22568</name>
    <name evidence="3" type="ORF">TMI583_LOCUS23282</name>
</gene>
<feature type="compositionally biased region" description="Polar residues" evidence="1">
    <location>
        <begin position="232"/>
        <end position="246"/>
    </location>
</feature>
<protein>
    <recommendedName>
        <fullName evidence="5">Gag protein</fullName>
    </recommendedName>
</protein>
<evidence type="ECO:0000256" key="1">
    <source>
        <dbReference type="SAM" id="MobiDB-lite"/>
    </source>
</evidence>
<sequence>MHSWDAFVNKFFDKFAPDASIFTDARQIATPSKVILSEENPMEDCNPPLIEDHKQQELIKSSSRFEQELKLASVKRIITDASKFAGRPNQNVKQWLQEFDEALQLVKVNPNMDDSTKIDYLKSGLKNSLKMFVALKEPSDPTTFLQAARIAELYQGNSANDQSTVSTLQPPSTPLSNKSPYRFDHRELGKKYSRYGRGRPAGHNYSPFNESRPTNNNNQYSTTSSYQPPPNRATNSGISQASVPDS</sequence>
<feature type="compositionally biased region" description="Basic and acidic residues" evidence="1">
    <location>
        <begin position="181"/>
        <end position="190"/>
    </location>
</feature>
<evidence type="ECO:0008006" key="5">
    <source>
        <dbReference type="Google" id="ProtNLM"/>
    </source>
</evidence>
<dbReference type="Proteomes" id="UP000677228">
    <property type="component" value="Unassembled WGS sequence"/>
</dbReference>
<reference evidence="3" key="1">
    <citation type="submission" date="2021-02" db="EMBL/GenBank/DDBJ databases">
        <authorList>
            <person name="Nowell W R."/>
        </authorList>
    </citation>
    <scope>NUCLEOTIDE SEQUENCE</scope>
</reference>
<feature type="compositionally biased region" description="Low complexity" evidence="1">
    <location>
        <begin position="214"/>
        <end position="226"/>
    </location>
</feature>
<comment type="caution">
    <text evidence="3">The sequence shown here is derived from an EMBL/GenBank/DDBJ whole genome shotgun (WGS) entry which is preliminary data.</text>
</comment>
<organism evidence="3 4">
    <name type="scientific">Didymodactylos carnosus</name>
    <dbReference type="NCBI Taxonomy" id="1234261"/>
    <lineage>
        <taxon>Eukaryota</taxon>
        <taxon>Metazoa</taxon>
        <taxon>Spiralia</taxon>
        <taxon>Gnathifera</taxon>
        <taxon>Rotifera</taxon>
        <taxon>Eurotatoria</taxon>
        <taxon>Bdelloidea</taxon>
        <taxon>Philodinida</taxon>
        <taxon>Philodinidae</taxon>
        <taxon>Didymodactylos</taxon>
    </lineage>
</organism>
<proteinExistence type="predicted"/>